<comment type="caution">
    <text evidence="2">The sequence shown here is derived from an EMBL/GenBank/DDBJ whole genome shotgun (WGS) entry which is preliminary data.</text>
</comment>
<dbReference type="RefSeq" id="WP_147222940.1">
    <property type="nucleotide sequence ID" value="NZ_CAJGYY010000001.1"/>
</dbReference>
<evidence type="ECO:0000313" key="3">
    <source>
        <dbReference type="Proteomes" id="UP000321903"/>
    </source>
</evidence>
<feature type="transmembrane region" description="Helical" evidence="1">
    <location>
        <begin position="21"/>
        <end position="46"/>
    </location>
</feature>
<evidence type="ECO:0008006" key="4">
    <source>
        <dbReference type="Google" id="ProtNLM"/>
    </source>
</evidence>
<name>A0A5C7A4R6_9GAMM</name>
<protein>
    <recommendedName>
        <fullName evidence="4">Nitrate reductase</fullName>
    </recommendedName>
</protein>
<dbReference type="EMBL" id="VORZ01000001">
    <property type="protein sequence ID" value="TXD98459.1"/>
    <property type="molecule type" value="Genomic_DNA"/>
</dbReference>
<accession>A0A5C7A4R6</accession>
<reference evidence="2 3" key="1">
    <citation type="submission" date="2019-08" db="EMBL/GenBank/DDBJ databases">
        <title>Genome sequence of Psychrobacter frigidicola ACAM304 (type strain).</title>
        <authorList>
            <person name="Bowman J.P."/>
        </authorList>
    </citation>
    <scope>NUCLEOTIDE SEQUENCE [LARGE SCALE GENOMIC DNA]</scope>
    <source>
        <strain evidence="2 3">ACAM 304</strain>
    </source>
</reference>
<dbReference type="OrthoDB" id="7596241at2"/>
<keyword evidence="1" id="KW-0472">Membrane</keyword>
<proteinExistence type="predicted"/>
<dbReference type="Pfam" id="PF06796">
    <property type="entry name" value="NapE"/>
    <property type="match status" value="1"/>
</dbReference>
<dbReference type="AlphaFoldDB" id="A0A5C7A4R6"/>
<keyword evidence="3" id="KW-1185">Reference proteome</keyword>
<dbReference type="Proteomes" id="UP000321903">
    <property type="component" value="Unassembled WGS sequence"/>
</dbReference>
<sequence length="56" mass="6628">MKHEQQLQTQEPPVRREWLSALVMAFIALPFIALLFICAYGFIVWFGQMWFWGPPS</sequence>
<evidence type="ECO:0000256" key="1">
    <source>
        <dbReference type="SAM" id="Phobius"/>
    </source>
</evidence>
<keyword evidence="1" id="KW-0812">Transmembrane</keyword>
<keyword evidence="1" id="KW-1133">Transmembrane helix</keyword>
<organism evidence="2 3">
    <name type="scientific">Psychrobacter frigidicola</name>
    <dbReference type="NCBI Taxonomy" id="45611"/>
    <lineage>
        <taxon>Bacteria</taxon>
        <taxon>Pseudomonadati</taxon>
        <taxon>Pseudomonadota</taxon>
        <taxon>Gammaproteobacteria</taxon>
        <taxon>Moraxellales</taxon>
        <taxon>Moraxellaceae</taxon>
        <taxon>Psychrobacter</taxon>
    </lineage>
</organism>
<gene>
    <name evidence="2" type="ORF">ES754_06000</name>
</gene>
<dbReference type="InterPro" id="IPR010649">
    <property type="entry name" value="NapE_TorE"/>
</dbReference>
<evidence type="ECO:0000313" key="2">
    <source>
        <dbReference type="EMBL" id="TXD98459.1"/>
    </source>
</evidence>